<evidence type="ECO:0000256" key="1">
    <source>
        <dbReference type="SAM" id="MobiDB-lite"/>
    </source>
</evidence>
<keyword evidence="3" id="KW-1185">Reference proteome</keyword>
<name>A0A0F4J0E5_9ACTN</name>
<dbReference type="EMBL" id="JZWV01000859">
    <property type="protein sequence ID" value="KJY27198.1"/>
    <property type="molecule type" value="Genomic_DNA"/>
</dbReference>
<proteinExistence type="predicted"/>
<comment type="caution">
    <text evidence="2">The sequence shown here is derived from an EMBL/GenBank/DDBJ whole genome shotgun (WGS) entry which is preliminary data.</text>
</comment>
<protein>
    <submittedName>
        <fullName evidence="2">Uncharacterized protein</fullName>
    </submittedName>
</protein>
<evidence type="ECO:0000313" key="2">
    <source>
        <dbReference type="EMBL" id="KJY27198.1"/>
    </source>
</evidence>
<dbReference type="Proteomes" id="UP000033551">
    <property type="component" value="Unassembled WGS sequence"/>
</dbReference>
<dbReference type="AlphaFoldDB" id="A0A0F4J0E5"/>
<reference evidence="2 3" key="1">
    <citation type="submission" date="2015-02" db="EMBL/GenBank/DDBJ databases">
        <authorList>
            <person name="Ju K.-S."/>
            <person name="Doroghazi J.R."/>
            <person name="Metcalf W."/>
        </authorList>
    </citation>
    <scope>NUCLEOTIDE SEQUENCE [LARGE SCALE GENOMIC DNA]</scope>
    <source>
        <strain evidence="2 3">NRRL ISP-5550</strain>
    </source>
</reference>
<gene>
    <name evidence="2" type="ORF">VR44_28200</name>
</gene>
<dbReference type="eggNOG" id="COG1316">
    <property type="taxonomic scope" value="Bacteria"/>
</dbReference>
<accession>A0A0F4J0E5</accession>
<feature type="compositionally biased region" description="Low complexity" evidence="1">
    <location>
        <begin position="1"/>
        <end position="13"/>
    </location>
</feature>
<feature type="region of interest" description="Disordered" evidence="1">
    <location>
        <begin position="1"/>
        <end position="23"/>
    </location>
</feature>
<feature type="non-terminal residue" evidence="2">
    <location>
        <position position="1"/>
    </location>
</feature>
<feature type="non-terminal residue" evidence="2">
    <location>
        <position position="77"/>
    </location>
</feature>
<evidence type="ECO:0000313" key="3">
    <source>
        <dbReference type="Proteomes" id="UP000033551"/>
    </source>
</evidence>
<sequence>RRPDPADAADPGRAPAPPPAEPAAGYRTEQFAFLDQPDEDSEDVIDWLAFTESRTERREEARRRGRNRVVALVVVLA</sequence>
<organism evidence="2 3">
    <name type="scientific">Streptomyces katrae</name>
    <dbReference type="NCBI Taxonomy" id="68223"/>
    <lineage>
        <taxon>Bacteria</taxon>
        <taxon>Bacillati</taxon>
        <taxon>Actinomycetota</taxon>
        <taxon>Actinomycetes</taxon>
        <taxon>Kitasatosporales</taxon>
        <taxon>Streptomycetaceae</taxon>
        <taxon>Streptomyces</taxon>
    </lineage>
</organism>